<dbReference type="Pfam" id="PF07648">
    <property type="entry name" value="Kazal_2"/>
    <property type="match status" value="1"/>
</dbReference>
<dbReference type="Gene3D" id="3.30.60.30">
    <property type="match status" value="1"/>
</dbReference>
<proteinExistence type="predicted"/>
<dbReference type="InterPro" id="IPR036058">
    <property type="entry name" value="Kazal_dom_sf"/>
</dbReference>
<sequence length="209" mass="23504">MAFKILAFAMLATISFPASIRGYNLADLMCSECDCSPPQIRPILFENGVAMDTQPIETSVLIPVYQTVGSYQSVCYCLCGKKLGEPCNDRYDCQEGLFCTDRFHKDAQGKCRGKCGKDPYFKECKLYERCVLTRDGSPSCERMVKHCKENLYFPVCATNGERNVTFTNRCFMELHNIELRDTDVTEYRHQTKGACPGDAGRFIMGAPAT</sequence>
<reference evidence="3" key="2">
    <citation type="submission" date="2021-01" db="UniProtKB">
        <authorList>
            <consortium name="EnsemblMetazoa"/>
        </authorList>
    </citation>
    <scope>IDENTIFICATION</scope>
</reference>
<accession>A0A7M7GKY8</accession>
<dbReference type="KEGG" id="spu:100888097"/>
<dbReference type="SUPFAM" id="SSF100895">
    <property type="entry name" value="Kazal-type serine protease inhibitors"/>
    <property type="match status" value="1"/>
</dbReference>
<feature type="signal peptide" evidence="1">
    <location>
        <begin position="1"/>
        <end position="22"/>
    </location>
</feature>
<dbReference type="RefSeq" id="XP_003726656.1">
    <property type="nucleotide sequence ID" value="XM_003726608.3"/>
</dbReference>
<dbReference type="Proteomes" id="UP000007110">
    <property type="component" value="Unassembled WGS sequence"/>
</dbReference>
<dbReference type="EnsemblMetazoa" id="XM_003726608">
    <property type="protein sequence ID" value="XP_003726656"/>
    <property type="gene ID" value="LOC100888097"/>
</dbReference>
<dbReference type="OMA" id="LLANENC"/>
<evidence type="ECO:0000313" key="3">
    <source>
        <dbReference type="EnsemblMetazoa" id="XP_003726656"/>
    </source>
</evidence>
<name>A0A7M7GKY8_STRPU</name>
<evidence type="ECO:0000259" key="2">
    <source>
        <dbReference type="Pfam" id="PF07648"/>
    </source>
</evidence>
<protein>
    <recommendedName>
        <fullName evidence="2">Kazal-like domain-containing protein</fullName>
    </recommendedName>
</protein>
<evidence type="ECO:0000256" key="1">
    <source>
        <dbReference type="SAM" id="SignalP"/>
    </source>
</evidence>
<organism evidence="3 4">
    <name type="scientific">Strongylocentrotus purpuratus</name>
    <name type="common">Purple sea urchin</name>
    <dbReference type="NCBI Taxonomy" id="7668"/>
    <lineage>
        <taxon>Eukaryota</taxon>
        <taxon>Metazoa</taxon>
        <taxon>Echinodermata</taxon>
        <taxon>Eleutherozoa</taxon>
        <taxon>Echinozoa</taxon>
        <taxon>Echinoidea</taxon>
        <taxon>Euechinoidea</taxon>
        <taxon>Echinacea</taxon>
        <taxon>Camarodonta</taxon>
        <taxon>Echinidea</taxon>
        <taxon>Strongylocentrotidae</taxon>
        <taxon>Strongylocentrotus</taxon>
    </lineage>
</organism>
<keyword evidence="1" id="KW-0732">Signal</keyword>
<dbReference type="InParanoid" id="A0A7M7GKY8"/>
<evidence type="ECO:0000313" key="4">
    <source>
        <dbReference type="Proteomes" id="UP000007110"/>
    </source>
</evidence>
<dbReference type="GeneID" id="100888097"/>
<dbReference type="AlphaFoldDB" id="A0A7M7GKY8"/>
<dbReference type="InterPro" id="IPR002350">
    <property type="entry name" value="Kazal_dom"/>
</dbReference>
<reference evidence="4" key="1">
    <citation type="submission" date="2015-02" db="EMBL/GenBank/DDBJ databases">
        <title>Genome sequencing for Strongylocentrotus purpuratus.</title>
        <authorList>
            <person name="Murali S."/>
            <person name="Liu Y."/>
            <person name="Vee V."/>
            <person name="English A."/>
            <person name="Wang M."/>
            <person name="Skinner E."/>
            <person name="Han Y."/>
            <person name="Muzny D.M."/>
            <person name="Worley K.C."/>
            <person name="Gibbs R.A."/>
        </authorList>
    </citation>
    <scope>NUCLEOTIDE SEQUENCE</scope>
</reference>
<feature type="domain" description="Kazal-like" evidence="2">
    <location>
        <begin position="145"/>
        <end position="184"/>
    </location>
</feature>
<dbReference type="OrthoDB" id="365605at2759"/>
<keyword evidence="4" id="KW-1185">Reference proteome</keyword>
<feature type="chain" id="PRO_5029856975" description="Kazal-like domain-containing protein" evidence="1">
    <location>
        <begin position="23"/>
        <end position="209"/>
    </location>
</feature>